<comment type="catalytic activity">
    <reaction evidence="13">
        <text>L-threonyl-[protein] + ATP = O-phospho-L-threonyl-[protein] + ADP + H(+)</text>
        <dbReference type="Rhea" id="RHEA:46608"/>
        <dbReference type="Rhea" id="RHEA-COMP:11060"/>
        <dbReference type="Rhea" id="RHEA-COMP:11605"/>
        <dbReference type="ChEBI" id="CHEBI:15378"/>
        <dbReference type="ChEBI" id="CHEBI:30013"/>
        <dbReference type="ChEBI" id="CHEBI:30616"/>
        <dbReference type="ChEBI" id="CHEBI:61977"/>
        <dbReference type="ChEBI" id="CHEBI:456216"/>
        <dbReference type="EC" id="2.7.11.1"/>
    </reaction>
</comment>
<feature type="domain" description="Protein kinase" evidence="17">
    <location>
        <begin position="44"/>
        <end position="305"/>
    </location>
</feature>
<dbReference type="GO" id="GO:0046872">
    <property type="term" value="F:metal ion binding"/>
    <property type="evidence" value="ECO:0007669"/>
    <property type="project" value="UniProtKB-KW"/>
</dbReference>
<dbReference type="InterPro" id="IPR017441">
    <property type="entry name" value="Protein_kinase_ATP_BS"/>
</dbReference>
<keyword evidence="7" id="KW-0479">Metal-binding</keyword>
<feature type="binding site" evidence="15">
    <location>
        <position position="73"/>
    </location>
    <ligand>
        <name>ATP</name>
        <dbReference type="ChEBI" id="CHEBI:30616"/>
    </ligand>
</feature>
<evidence type="ECO:0000256" key="4">
    <source>
        <dbReference type="ARBA" id="ARBA00012513"/>
    </source>
</evidence>
<keyword evidence="5 16" id="KW-0723">Serine/threonine-protein kinase</keyword>
<evidence type="ECO:0000256" key="7">
    <source>
        <dbReference type="ARBA" id="ARBA00022723"/>
    </source>
</evidence>
<evidence type="ECO:0000256" key="2">
    <source>
        <dbReference type="ARBA" id="ARBA00001946"/>
    </source>
</evidence>
<keyword evidence="12" id="KW-0464">Manganese</keyword>
<dbReference type="FunFam" id="3.30.200.20:FF:000235">
    <property type="entry name" value="serine/threonine-protein kinase STK11"/>
    <property type="match status" value="1"/>
</dbReference>
<dbReference type="SUPFAM" id="SSF56112">
    <property type="entry name" value="Protein kinase-like (PK-like)"/>
    <property type="match status" value="1"/>
</dbReference>
<dbReference type="GO" id="GO:0005737">
    <property type="term" value="C:cytoplasm"/>
    <property type="evidence" value="ECO:0007669"/>
    <property type="project" value="TreeGrafter"/>
</dbReference>
<dbReference type="OMA" id="AYHYGSE"/>
<dbReference type="PROSITE" id="PS00108">
    <property type="entry name" value="PROTEIN_KINASE_ST"/>
    <property type="match status" value="1"/>
</dbReference>
<evidence type="ECO:0000259" key="17">
    <source>
        <dbReference type="PROSITE" id="PS50011"/>
    </source>
</evidence>
<evidence type="ECO:0000256" key="15">
    <source>
        <dbReference type="PROSITE-ProRule" id="PRU10141"/>
    </source>
</evidence>
<evidence type="ECO:0000256" key="13">
    <source>
        <dbReference type="ARBA" id="ARBA00047899"/>
    </source>
</evidence>
<dbReference type="OrthoDB" id="68483at2759"/>
<evidence type="ECO:0000256" key="14">
    <source>
        <dbReference type="ARBA" id="ARBA00048679"/>
    </source>
</evidence>
<organism evidence="18 19">
    <name type="scientific">Hyalella azteca</name>
    <name type="common">Amphipod</name>
    <dbReference type="NCBI Taxonomy" id="294128"/>
    <lineage>
        <taxon>Eukaryota</taxon>
        <taxon>Metazoa</taxon>
        <taxon>Ecdysozoa</taxon>
        <taxon>Arthropoda</taxon>
        <taxon>Crustacea</taxon>
        <taxon>Multicrustacea</taxon>
        <taxon>Malacostraca</taxon>
        <taxon>Eumalacostraca</taxon>
        <taxon>Peracarida</taxon>
        <taxon>Amphipoda</taxon>
        <taxon>Senticaudata</taxon>
        <taxon>Talitrida</taxon>
        <taxon>Talitroidea</taxon>
        <taxon>Hyalellidae</taxon>
        <taxon>Hyalella</taxon>
    </lineage>
</organism>
<name>A0A8B7N868_HYAAZ</name>
<dbReference type="PANTHER" id="PTHR24346">
    <property type="entry name" value="MAP/MICROTUBULE AFFINITY-REGULATING KINASE"/>
    <property type="match status" value="1"/>
</dbReference>
<comment type="cofactor">
    <cofactor evidence="1">
        <name>Mn(2+)</name>
        <dbReference type="ChEBI" id="CHEBI:29035"/>
    </cofactor>
</comment>
<evidence type="ECO:0000256" key="6">
    <source>
        <dbReference type="ARBA" id="ARBA00022679"/>
    </source>
</evidence>
<keyword evidence="9 19" id="KW-0418">Kinase</keyword>
<sequence length="401" mass="45357">MEESFSHENSAGLNAVDSFIIQRLDSGDIIYSNPNAKFKLVGPYVMGGKLGEGSYAKVKECQHSETLERCAVKILKEKTLRKIPHGKENVIREIKLLRNLHHKNVVKLHDVIYNEEKGKTYMMMEYCVVGLQELLEKSPENKFPVWQAQGFFLQLIEGLEYLHSRGVIHKDVKPGNLLLSCDKTLKITDFGVAEQVDLLVGDDLITSSQGSPMFQPPEVTGGTLERFPGYKLDVWSAGITLYNLTSGKYPFNGSSIFRIIESVGRDPLVIPSELDSNLSSLLQLMLVKDPFKRISLQEVKKQRWVMQKLQPLRGDEEGVSLWERQGVADPHSSSVIPFLECHHFPEESIPYITEHERNMNESNTPYFKTSCQMSPPPNVKKKRHEGSSCISFQTISSCIQS</sequence>
<keyword evidence="18" id="KW-1185">Reference proteome</keyword>
<dbReference type="KEGG" id="hazt:108667570"/>
<dbReference type="InterPro" id="IPR011009">
    <property type="entry name" value="Kinase-like_dom_sf"/>
</dbReference>
<protein>
    <recommendedName>
        <fullName evidence="4">non-specific serine/threonine protein kinase</fullName>
        <ecNumber evidence="4">2.7.11.1</ecNumber>
    </recommendedName>
</protein>
<evidence type="ECO:0000313" key="19">
    <source>
        <dbReference type="RefSeq" id="XP_018010102.1"/>
    </source>
</evidence>
<dbReference type="EC" id="2.7.11.1" evidence="4"/>
<evidence type="ECO:0000256" key="3">
    <source>
        <dbReference type="ARBA" id="ARBA00009985"/>
    </source>
</evidence>
<dbReference type="PROSITE" id="PS00107">
    <property type="entry name" value="PROTEIN_KINASE_ATP"/>
    <property type="match status" value="1"/>
</dbReference>
<evidence type="ECO:0000256" key="12">
    <source>
        <dbReference type="ARBA" id="ARBA00023211"/>
    </source>
</evidence>
<evidence type="ECO:0000256" key="16">
    <source>
        <dbReference type="RuleBase" id="RU000304"/>
    </source>
</evidence>
<keyword evidence="8 15" id="KW-0547">Nucleotide-binding</keyword>
<reference evidence="19" key="1">
    <citation type="submission" date="2025-08" db="UniProtKB">
        <authorList>
            <consortium name="RefSeq"/>
        </authorList>
    </citation>
    <scope>IDENTIFICATION</scope>
    <source>
        <tissue evidence="19">Whole organism</tissue>
    </source>
</reference>
<gene>
    <name evidence="19" type="primary">LOC108667570</name>
</gene>
<comment type="catalytic activity">
    <reaction evidence="14">
        <text>L-seryl-[protein] + ATP = O-phospho-L-seryl-[protein] + ADP + H(+)</text>
        <dbReference type="Rhea" id="RHEA:17989"/>
        <dbReference type="Rhea" id="RHEA-COMP:9863"/>
        <dbReference type="Rhea" id="RHEA-COMP:11604"/>
        <dbReference type="ChEBI" id="CHEBI:15378"/>
        <dbReference type="ChEBI" id="CHEBI:29999"/>
        <dbReference type="ChEBI" id="CHEBI:30616"/>
        <dbReference type="ChEBI" id="CHEBI:83421"/>
        <dbReference type="ChEBI" id="CHEBI:456216"/>
        <dbReference type="EC" id="2.7.11.1"/>
    </reaction>
</comment>
<accession>A0A8B7N868</accession>
<evidence type="ECO:0000256" key="5">
    <source>
        <dbReference type="ARBA" id="ARBA00022527"/>
    </source>
</evidence>
<dbReference type="InterPro" id="IPR000719">
    <property type="entry name" value="Prot_kinase_dom"/>
</dbReference>
<dbReference type="Gene3D" id="1.10.510.10">
    <property type="entry name" value="Transferase(Phosphotransferase) domain 1"/>
    <property type="match status" value="1"/>
</dbReference>
<evidence type="ECO:0000256" key="8">
    <source>
        <dbReference type="ARBA" id="ARBA00022741"/>
    </source>
</evidence>
<dbReference type="SMART" id="SM00220">
    <property type="entry name" value="S_TKc"/>
    <property type="match status" value="1"/>
</dbReference>
<dbReference type="InterPro" id="IPR008271">
    <property type="entry name" value="Ser/Thr_kinase_AS"/>
</dbReference>
<comment type="cofactor">
    <cofactor evidence="2">
        <name>Mg(2+)</name>
        <dbReference type="ChEBI" id="CHEBI:18420"/>
    </cofactor>
</comment>
<keyword evidence="10 15" id="KW-0067">ATP-binding</keyword>
<dbReference type="GO" id="GO:0004674">
    <property type="term" value="F:protein serine/threonine kinase activity"/>
    <property type="evidence" value="ECO:0007669"/>
    <property type="project" value="UniProtKB-KW"/>
</dbReference>
<evidence type="ECO:0000256" key="10">
    <source>
        <dbReference type="ARBA" id="ARBA00022840"/>
    </source>
</evidence>
<dbReference type="GO" id="GO:0035556">
    <property type="term" value="P:intracellular signal transduction"/>
    <property type="evidence" value="ECO:0007669"/>
    <property type="project" value="TreeGrafter"/>
</dbReference>
<evidence type="ECO:0000256" key="1">
    <source>
        <dbReference type="ARBA" id="ARBA00001936"/>
    </source>
</evidence>
<dbReference type="GeneID" id="108667570"/>
<dbReference type="PANTHER" id="PTHR24346:SF94">
    <property type="entry name" value="NON-SPECIFIC SERINE_THREONINE PROTEIN KINASE"/>
    <property type="match status" value="1"/>
</dbReference>
<dbReference type="GO" id="GO:0005524">
    <property type="term" value="F:ATP binding"/>
    <property type="evidence" value="ECO:0007669"/>
    <property type="project" value="UniProtKB-UniRule"/>
</dbReference>
<dbReference type="Gene3D" id="3.30.200.20">
    <property type="entry name" value="Phosphorylase Kinase, domain 1"/>
    <property type="match status" value="1"/>
</dbReference>
<dbReference type="RefSeq" id="XP_018010102.1">
    <property type="nucleotide sequence ID" value="XM_018154613.2"/>
</dbReference>
<keyword evidence="6" id="KW-0808">Transferase</keyword>
<dbReference type="FunFam" id="1.10.510.10:FF:000571">
    <property type="entry name" value="Maternal embryonic leucine zipper kinase"/>
    <property type="match status" value="1"/>
</dbReference>
<dbReference type="Pfam" id="PF00069">
    <property type="entry name" value="Pkinase"/>
    <property type="match status" value="1"/>
</dbReference>
<evidence type="ECO:0000256" key="9">
    <source>
        <dbReference type="ARBA" id="ARBA00022777"/>
    </source>
</evidence>
<dbReference type="AlphaFoldDB" id="A0A8B7N868"/>
<evidence type="ECO:0000313" key="18">
    <source>
        <dbReference type="Proteomes" id="UP000694843"/>
    </source>
</evidence>
<dbReference type="PROSITE" id="PS50011">
    <property type="entry name" value="PROTEIN_KINASE_DOM"/>
    <property type="match status" value="1"/>
</dbReference>
<proteinExistence type="inferred from homology"/>
<keyword evidence="11" id="KW-0460">Magnesium</keyword>
<comment type="similarity">
    <text evidence="3">Belongs to the protein kinase superfamily. CAMK Ser/Thr protein kinase family. LKB1 subfamily.</text>
</comment>
<dbReference type="Proteomes" id="UP000694843">
    <property type="component" value="Unplaced"/>
</dbReference>
<evidence type="ECO:0000256" key="11">
    <source>
        <dbReference type="ARBA" id="ARBA00022842"/>
    </source>
</evidence>